<reference evidence="5" key="2">
    <citation type="submission" date="2022-05" db="EMBL/GenBank/DDBJ databases">
        <title>Metagenome Sequencing of an Archaeal-Dominated Microbial Community from a Hot Spring at the Los Azufres Geothermal Field, Mexico.</title>
        <authorList>
            <person name="Marin-Paredes R."/>
            <person name="Martinez-Romero E."/>
            <person name="Servin-Garciduenas L.E."/>
        </authorList>
    </citation>
    <scope>NUCLEOTIDE SEQUENCE</scope>
    <source>
        <strain evidence="5">AZ1-454</strain>
    </source>
</reference>
<evidence type="ECO:0000256" key="1">
    <source>
        <dbReference type="ARBA" id="ARBA00022679"/>
    </source>
</evidence>
<dbReference type="PANTHER" id="PTHR46401">
    <property type="entry name" value="GLYCOSYLTRANSFERASE WBBK-RELATED"/>
    <property type="match status" value="1"/>
</dbReference>
<comment type="caution">
    <text evidence="4">The sequence shown here is derived from an EMBL/GenBank/DDBJ whole genome shotgun (WGS) entry which is preliminary data.</text>
</comment>
<sequence length="348" mass="39776">MDLLIVNHRDPKHPKAGGAEEVLYQVGRRLVKKGVKVTWLSEGVKGLEREEEIKGIRIKRRGNSLTLHLYSIKEAMNHEIVVDSIAHAVPFYSFLVNEKAIALVHHVHQEVVYYELSKFKAWTVSMLERDIRKYDRVIAVSNTTKRDLSEKLGVDPEKITTILNGVDHQKFRPGKKSEEPTLLWIGRMKKYKNPLDAVEVAKRTGMKLVVAGGGELEREVKRKVEEIGGVFLGKVSEEEKVKLYQSAWITLVTSFIEGWSMVAVESNACGTPVIAYKRGSLPEVVKEGVNGYLVEYKDVEGMAKRVKEVVESGEVRELWRSSYEESLNYDWDKTSEAYYSFLRKVYEE</sequence>
<evidence type="ECO:0000259" key="2">
    <source>
        <dbReference type="Pfam" id="PF00534"/>
    </source>
</evidence>
<protein>
    <submittedName>
        <fullName evidence="4">Glycosyl transferase</fullName>
    </submittedName>
    <submittedName>
        <fullName evidence="5">Glycosyltransferase family 4 protein</fullName>
    </submittedName>
</protein>
<keyword evidence="1 4" id="KW-0808">Transferase</keyword>
<evidence type="ECO:0000259" key="3">
    <source>
        <dbReference type="Pfam" id="PF13579"/>
    </source>
</evidence>
<name>A0A0F2LR63_9CREN</name>
<accession>A0A0F2LR63</accession>
<gene>
    <name evidence="5" type="ORF">TQ35_006895</name>
    <name evidence="4" type="ORF">TQ35_04520</name>
</gene>
<reference evidence="4" key="1">
    <citation type="submission" date="2015-03" db="EMBL/GenBank/DDBJ databases">
        <title>Metagenome Sequencing of an Archaeal-Dominated Microbial Community from a Hot Spring at the Los Azufres Geothermal Field, Mexico.</title>
        <authorList>
            <person name="Servin-Garciduenas L.E."/>
            <person name="Martinez-Romero E."/>
        </authorList>
    </citation>
    <scope>NUCLEOTIDE SEQUENCE [LARGE SCALE GENOMIC DNA]</scope>
    <source>
        <strain evidence="4">AZ1-454</strain>
    </source>
</reference>
<dbReference type="InterPro" id="IPR028098">
    <property type="entry name" value="Glyco_trans_4-like_N"/>
</dbReference>
<dbReference type="EMBL" id="JZWS02000006">
    <property type="protein sequence ID" value="MCL7344281.1"/>
    <property type="molecule type" value="Genomic_DNA"/>
</dbReference>
<evidence type="ECO:0000313" key="5">
    <source>
        <dbReference type="EMBL" id="MCL7344281.1"/>
    </source>
</evidence>
<dbReference type="AlphaFoldDB" id="A0A0F2LR63"/>
<dbReference type="Pfam" id="PF00534">
    <property type="entry name" value="Glycos_transf_1"/>
    <property type="match status" value="1"/>
</dbReference>
<feature type="domain" description="Glycosyl transferase family 1" evidence="2">
    <location>
        <begin position="169"/>
        <end position="320"/>
    </location>
</feature>
<dbReference type="InterPro" id="IPR001296">
    <property type="entry name" value="Glyco_trans_1"/>
</dbReference>
<dbReference type="SUPFAM" id="SSF53756">
    <property type="entry name" value="UDP-Glycosyltransferase/glycogen phosphorylase"/>
    <property type="match status" value="1"/>
</dbReference>
<organism evidence="4">
    <name type="scientific">Candidatus Aramenus sulfurataquae</name>
    <dbReference type="NCBI Taxonomy" id="1326980"/>
    <lineage>
        <taxon>Archaea</taxon>
        <taxon>Thermoproteota</taxon>
        <taxon>Thermoprotei</taxon>
        <taxon>Sulfolobales</taxon>
        <taxon>Sulfolobaceae</taxon>
        <taxon>Candidatus Aramenus</taxon>
    </lineage>
</organism>
<evidence type="ECO:0000313" key="4">
    <source>
        <dbReference type="EMBL" id="KJR78960.1"/>
    </source>
</evidence>
<dbReference type="Gene3D" id="3.40.50.2000">
    <property type="entry name" value="Glycogen Phosphorylase B"/>
    <property type="match status" value="2"/>
</dbReference>
<dbReference type="EMBL" id="JZWS01000033">
    <property type="protein sequence ID" value="KJR78960.1"/>
    <property type="molecule type" value="Genomic_DNA"/>
</dbReference>
<proteinExistence type="predicted"/>
<dbReference type="GO" id="GO:0016757">
    <property type="term" value="F:glycosyltransferase activity"/>
    <property type="evidence" value="ECO:0007669"/>
    <property type="project" value="InterPro"/>
</dbReference>
<dbReference type="Pfam" id="PF13579">
    <property type="entry name" value="Glyco_trans_4_4"/>
    <property type="match status" value="1"/>
</dbReference>
<dbReference type="CDD" id="cd03801">
    <property type="entry name" value="GT4_PimA-like"/>
    <property type="match status" value="1"/>
</dbReference>
<feature type="domain" description="Glycosyltransferase subfamily 4-like N-terminal" evidence="3">
    <location>
        <begin position="17"/>
        <end position="165"/>
    </location>
</feature>
<dbReference type="PANTHER" id="PTHR46401:SF2">
    <property type="entry name" value="GLYCOSYLTRANSFERASE WBBK-RELATED"/>
    <property type="match status" value="1"/>
</dbReference>